<organism evidence="4 5">
    <name type="scientific">Oceanotoga teriensis</name>
    <dbReference type="NCBI Taxonomy" id="515440"/>
    <lineage>
        <taxon>Bacteria</taxon>
        <taxon>Thermotogati</taxon>
        <taxon>Thermotogota</taxon>
        <taxon>Thermotogae</taxon>
        <taxon>Petrotogales</taxon>
        <taxon>Petrotogaceae</taxon>
        <taxon>Oceanotoga</taxon>
    </lineage>
</organism>
<dbReference type="Pfam" id="PF12710">
    <property type="entry name" value="HAD"/>
    <property type="match status" value="1"/>
</dbReference>
<dbReference type="InterPro" id="IPR050582">
    <property type="entry name" value="HAD-like_SerB"/>
</dbReference>
<dbReference type="PANTHER" id="PTHR43344:SF13">
    <property type="entry name" value="PHOSPHATASE RV3661-RELATED"/>
    <property type="match status" value="1"/>
</dbReference>
<dbReference type="SUPFAM" id="SSF56784">
    <property type="entry name" value="HAD-like"/>
    <property type="match status" value="1"/>
</dbReference>
<name>A0AA45C527_9BACT</name>
<evidence type="ECO:0000313" key="5">
    <source>
        <dbReference type="Proteomes" id="UP000245921"/>
    </source>
</evidence>
<evidence type="ECO:0000256" key="2">
    <source>
        <dbReference type="ARBA" id="ARBA00022801"/>
    </source>
</evidence>
<keyword evidence="1" id="KW-0479">Metal-binding</keyword>
<accession>A0AA45C527</accession>
<evidence type="ECO:0000256" key="1">
    <source>
        <dbReference type="ARBA" id="ARBA00022723"/>
    </source>
</evidence>
<dbReference type="Gene3D" id="3.40.50.1000">
    <property type="entry name" value="HAD superfamily/HAD-like"/>
    <property type="match status" value="1"/>
</dbReference>
<reference evidence="4 5" key="1">
    <citation type="submission" date="2018-05" db="EMBL/GenBank/DDBJ databases">
        <title>Genomic Encyclopedia of Type Strains, Phase IV (KMG-IV): sequencing the most valuable type-strain genomes for metagenomic binning, comparative biology and taxonomic classification.</title>
        <authorList>
            <person name="Goeker M."/>
        </authorList>
    </citation>
    <scope>NUCLEOTIDE SEQUENCE [LARGE SCALE GENOMIC DNA]</scope>
    <source>
        <strain evidence="4 5">DSM 24906</strain>
    </source>
</reference>
<dbReference type="AlphaFoldDB" id="A0AA45C527"/>
<keyword evidence="5" id="KW-1185">Reference proteome</keyword>
<evidence type="ECO:0000256" key="3">
    <source>
        <dbReference type="ARBA" id="ARBA00022842"/>
    </source>
</evidence>
<evidence type="ECO:0000313" key="4">
    <source>
        <dbReference type="EMBL" id="PWJ87545.1"/>
    </source>
</evidence>
<protein>
    <submittedName>
        <fullName evidence="4">HAD superfamily hydrolase (TIGR01490 family)</fullName>
    </submittedName>
</protein>
<dbReference type="NCBIfam" id="TIGR01488">
    <property type="entry name" value="HAD-SF-IB"/>
    <property type="match status" value="1"/>
</dbReference>
<dbReference type="InterPro" id="IPR036412">
    <property type="entry name" value="HAD-like_sf"/>
</dbReference>
<gene>
    <name evidence="4" type="ORF">C7380_12327</name>
</gene>
<sequence>MFKYTVFFDMDKTLLTKNSGPLYFKYLLKTGQIKFKEYTKLLYMPIFYYLGIYELEDITSKLSNDFVGESKKKVYDRTDKWFKEYGINFIRKSMILEVEKHRERGAKLILLSASPENVCHPVFEYFNLHEKICTRLIYEEDRFIGVEETSCYGEEKVRRVKEYMDKNHVDLEKAFFYSDSISDLPFLKIVGNPICVSPDKKLKKYSEKNSWDIIEI</sequence>
<keyword evidence="2 4" id="KW-0378">Hydrolase</keyword>
<comment type="caution">
    <text evidence="4">The sequence shown here is derived from an EMBL/GenBank/DDBJ whole genome shotgun (WGS) entry which is preliminary data.</text>
</comment>
<dbReference type="Proteomes" id="UP000245921">
    <property type="component" value="Unassembled WGS sequence"/>
</dbReference>
<keyword evidence="3" id="KW-0460">Magnesium</keyword>
<dbReference type="RefSeq" id="WP_109606242.1">
    <property type="nucleotide sequence ID" value="NZ_JAMHJO010000018.1"/>
</dbReference>
<dbReference type="Gene3D" id="1.20.1440.100">
    <property type="entry name" value="SG protein - dephosphorylation function"/>
    <property type="match status" value="1"/>
</dbReference>
<dbReference type="InterPro" id="IPR006385">
    <property type="entry name" value="HAD_hydro_SerB1"/>
</dbReference>
<dbReference type="GO" id="GO:0046872">
    <property type="term" value="F:metal ion binding"/>
    <property type="evidence" value="ECO:0007669"/>
    <property type="project" value="UniProtKB-KW"/>
</dbReference>
<dbReference type="PANTHER" id="PTHR43344">
    <property type="entry name" value="PHOSPHOSERINE PHOSPHATASE"/>
    <property type="match status" value="1"/>
</dbReference>
<dbReference type="InterPro" id="IPR023214">
    <property type="entry name" value="HAD_sf"/>
</dbReference>
<proteinExistence type="predicted"/>
<dbReference type="EMBL" id="QGGI01000023">
    <property type="protein sequence ID" value="PWJ87545.1"/>
    <property type="molecule type" value="Genomic_DNA"/>
</dbReference>
<dbReference type="NCBIfam" id="TIGR01490">
    <property type="entry name" value="HAD-SF-IB-hyp1"/>
    <property type="match status" value="1"/>
</dbReference>
<dbReference type="GO" id="GO:0016787">
    <property type="term" value="F:hydrolase activity"/>
    <property type="evidence" value="ECO:0007669"/>
    <property type="project" value="UniProtKB-KW"/>
</dbReference>